<evidence type="ECO:0000256" key="1">
    <source>
        <dbReference type="SAM" id="MobiDB-lite"/>
    </source>
</evidence>
<proteinExistence type="predicted"/>
<name>A0ABP4GAT7_9ACTN</name>
<organism evidence="2 3">
    <name type="scientific">Kitasatospora nipponensis</name>
    <dbReference type="NCBI Taxonomy" id="258049"/>
    <lineage>
        <taxon>Bacteria</taxon>
        <taxon>Bacillati</taxon>
        <taxon>Actinomycetota</taxon>
        <taxon>Actinomycetes</taxon>
        <taxon>Kitasatosporales</taxon>
        <taxon>Streptomycetaceae</taxon>
        <taxon>Kitasatospora</taxon>
    </lineage>
</organism>
<gene>
    <name evidence="2" type="ORF">GCM10009665_06710</name>
</gene>
<protein>
    <submittedName>
        <fullName evidence="2">Uncharacterized protein</fullName>
    </submittedName>
</protein>
<dbReference type="EMBL" id="BAAALF010000006">
    <property type="protein sequence ID" value="GAA1219291.1"/>
    <property type="molecule type" value="Genomic_DNA"/>
</dbReference>
<reference evidence="3" key="1">
    <citation type="journal article" date="2019" name="Int. J. Syst. Evol. Microbiol.">
        <title>The Global Catalogue of Microorganisms (GCM) 10K type strain sequencing project: providing services to taxonomists for standard genome sequencing and annotation.</title>
        <authorList>
            <consortium name="The Broad Institute Genomics Platform"/>
            <consortium name="The Broad Institute Genome Sequencing Center for Infectious Disease"/>
            <person name="Wu L."/>
            <person name="Ma J."/>
        </authorList>
    </citation>
    <scope>NUCLEOTIDE SEQUENCE [LARGE SCALE GENOMIC DNA]</scope>
    <source>
        <strain evidence="3">JCM 13004</strain>
    </source>
</reference>
<dbReference type="Proteomes" id="UP001500037">
    <property type="component" value="Unassembled WGS sequence"/>
</dbReference>
<keyword evidence="3" id="KW-1185">Reference proteome</keyword>
<comment type="caution">
    <text evidence="2">The sequence shown here is derived from an EMBL/GenBank/DDBJ whole genome shotgun (WGS) entry which is preliminary data.</text>
</comment>
<evidence type="ECO:0000313" key="3">
    <source>
        <dbReference type="Proteomes" id="UP001500037"/>
    </source>
</evidence>
<feature type="region of interest" description="Disordered" evidence="1">
    <location>
        <begin position="75"/>
        <end position="134"/>
    </location>
</feature>
<accession>A0ABP4GAT7</accession>
<evidence type="ECO:0000313" key="2">
    <source>
        <dbReference type="EMBL" id="GAA1219291.1"/>
    </source>
</evidence>
<sequence>MGMGWTVVTAAVKFALAAGKARTGAALDTPVLKTEGRVTLIEGLLAAGPQQHAGLVVGRSRSRLCAGLLRRARSGRSFPANTNPLAAPGGDDEGQPGGASTSCTFGASHRSAPGAAIRSQSTSACRMRRKGVKV</sequence>